<dbReference type="EMBL" id="MU858047">
    <property type="protein sequence ID" value="KAK4219599.1"/>
    <property type="molecule type" value="Genomic_DNA"/>
</dbReference>
<comment type="caution">
    <text evidence="1">The sequence shown here is derived from an EMBL/GenBank/DDBJ whole genome shotgun (WGS) entry which is preliminary data.</text>
</comment>
<dbReference type="Proteomes" id="UP001301769">
    <property type="component" value="Unassembled WGS sequence"/>
</dbReference>
<accession>A0AAN6YI86</accession>
<protein>
    <submittedName>
        <fullName evidence="1">Uncharacterized protein</fullName>
    </submittedName>
</protein>
<gene>
    <name evidence="1" type="ORF">QBC37DRAFT_409316</name>
</gene>
<evidence type="ECO:0000313" key="1">
    <source>
        <dbReference type="EMBL" id="KAK4219599.1"/>
    </source>
</evidence>
<proteinExistence type="predicted"/>
<sequence>MSTHLSVRLASIVGAVSSVPPVSRLSTPWFNKRRIRMLRMALLVVARSFTWPVILLSHKYQGGFRVPDQLIPAPN</sequence>
<dbReference type="AlphaFoldDB" id="A0AAN6YI86"/>
<reference evidence="1" key="1">
    <citation type="journal article" date="2023" name="Mol. Phylogenet. Evol.">
        <title>Genome-scale phylogeny and comparative genomics of the fungal order Sordariales.</title>
        <authorList>
            <person name="Hensen N."/>
            <person name="Bonometti L."/>
            <person name="Westerberg I."/>
            <person name="Brannstrom I.O."/>
            <person name="Guillou S."/>
            <person name="Cros-Aarteil S."/>
            <person name="Calhoun S."/>
            <person name="Haridas S."/>
            <person name="Kuo A."/>
            <person name="Mondo S."/>
            <person name="Pangilinan J."/>
            <person name="Riley R."/>
            <person name="LaButti K."/>
            <person name="Andreopoulos B."/>
            <person name="Lipzen A."/>
            <person name="Chen C."/>
            <person name="Yan M."/>
            <person name="Daum C."/>
            <person name="Ng V."/>
            <person name="Clum A."/>
            <person name="Steindorff A."/>
            <person name="Ohm R.A."/>
            <person name="Martin F."/>
            <person name="Silar P."/>
            <person name="Natvig D.O."/>
            <person name="Lalanne C."/>
            <person name="Gautier V."/>
            <person name="Ament-Velasquez S.L."/>
            <person name="Kruys A."/>
            <person name="Hutchinson M.I."/>
            <person name="Powell A.J."/>
            <person name="Barry K."/>
            <person name="Miller A.N."/>
            <person name="Grigoriev I.V."/>
            <person name="Debuchy R."/>
            <person name="Gladieux P."/>
            <person name="Hiltunen Thoren M."/>
            <person name="Johannesson H."/>
        </authorList>
    </citation>
    <scope>NUCLEOTIDE SEQUENCE</scope>
    <source>
        <strain evidence="1">PSN293</strain>
    </source>
</reference>
<keyword evidence="2" id="KW-1185">Reference proteome</keyword>
<name>A0AAN6YI86_9PEZI</name>
<reference evidence="1" key="2">
    <citation type="submission" date="2023-05" db="EMBL/GenBank/DDBJ databases">
        <authorList>
            <consortium name="Lawrence Berkeley National Laboratory"/>
            <person name="Steindorff A."/>
            <person name="Hensen N."/>
            <person name="Bonometti L."/>
            <person name="Westerberg I."/>
            <person name="Brannstrom I.O."/>
            <person name="Guillou S."/>
            <person name="Cros-Aarteil S."/>
            <person name="Calhoun S."/>
            <person name="Haridas S."/>
            <person name="Kuo A."/>
            <person name="Mondo S."/>
            <person name="Pangilinan J."/>
            <person name="Riley R."/>
            <person name="Labutti K."/>
            <person name="Andreopoulos B."/>
            <person name="Lipzen A."/>
            <person name="Chen C."/>
            <person name="Yanf M."/>
            <person name="Daum C."/>
            <person name="Ng V."/>
            <person name="Clum A."/>
            <person name="Ohm R."/>
            <person name="Martin F."/>
            <person name="Silar P."/>
            <person name="Natvig D."/>
            <person name="Lalanne C."/>
            <person name="Gautier V."/>
            <person name="Ament-Velasquez S.L."/>
            <person name="Kruys A."/>
            <person name="Hutchinson M.I."/>
            <person name="Powell A.J."/>
            <person name="Barry K."/>
            <person name="Miller A.N."/>
            <person name="Grigoriev I.V."/>
            <person name="Debuchy R."/>
            <person name="Gladieux P."/>
            <person name="Thoren M.H."/>
            <person name="Johannesson H."/>
        </authorList>
    </citation>
    <scope>NUCLEOTIDE SEQUENCE</scope>
    <source>
        <strain evidence="1">PSN293</strain>
    </source>
</reference>
<evidence type="ECO:0000313" key="2">
    <source>
        <dbReference type="Proteomes" id="UP001301769"/>
    </source>
</evidence>
<organism evidence="1 2">
    <name type="scientific">Rhypophila decipiens</name>
    <dbReference type="NCBI Taxonomy" id="261697"/>
    <lineage>
        <taxon>Eukaryota</taxon>
        <taxon>Fungi</taxon>
        <taxon>Dikarya</taxon>
        <taxon>Ascomycota</taxon>
        <taxon>Pezizomycotina</taxon>
        <taxon>Sordariomycetes</taxon>
        <taxon>Sordariomycetidae</taxon>
        <taxon>Sordariales</taxon>
        <taxon>Naviculisporaceae</taxon>
        <taxon>Rhypophila</taxon>
    </lineage>
</organism>